<accession>A0A6H0UD76</accession>
<evidence type="ECO:0000313" key="3">
    <source>
        <dbReference type="EMBL" id="QIW53682.1"/>
    </source>
</evidence>
<proteinExistence type="predicted"/>
<gene>
    <name evidence="2" type="ORF">GU336_00825</name>
    <name evidence="3" type="ORF">GU336_05750</name>
</gene>
<sequence>MSKELLPLGTSIKLKNEEDDGIYVIISRAFMQPPEEAISSGYQCVLYPQGYGKDLKVYIVKEHEISEVLTKGYTDEVDVAFAKQKVEELTERMKNAPSTSSQNTDSKEEVSKNKNNGLTHEEMLAKDPFYKFRKMKENEEK</sequence>
<evidence type="ECO:0000313" key="2">
    <source>
        <dbReference type="EMBL" id="QIW52817.1"/>
    </source>
</evidence>
<evidence type="ECO:0000256" key="1">
    <source>
        <dbReference type="SAM" id="MobiDB-lite"/>
    </source>
</evidence>
<dbReference type="Pfam" id="PF13780">
    <property type="entry name" value="DUF4176"/>
    <property type="match status" value="1"/>
</dbReference>
<dbReference type="Proteomes" id="UP000501945">
    <property type="component" value="Chromosome"/>
</dbReference>
<protein>
    <submittedName>
        <fullName evidence="2">DUF4176 domain-containing protein</fullName>
    </submittedName>
</protein>
<dbReference type="InterPro" id="IPR025233">
    <property type="entry name" value="DUF4176"/>
</dbReference>
<dbReference type="EMBL" id="CP047616">
    <property type="protein sequence ID" value="QIW52817.1"/>
    <property type="molecule type" value="Genomic_DNA"/>
</dbReference>
<evidence type="ECO:0000313" key="4">
    <source>
        <dbReference type="Proteomes" id="UP000501945"/>
    </source>
</evidence>
<feature type="compositionally biased region" description="Basic and acidic residues" evidence="1">
    <location>
        <begin position="119"/>
        <end position="141"/>
    </location>
</feature>
<dbReference type="RefSeq" id="WP_167838257.1">
    <property type="nucleotide sequence ID" value="NZ_CP047616.1"/>
</dbReference>
<organism evidence="2 4">
    <name type="scientific">Pseudolactococcus raffinolactis</name>
    <dbReference type="NCBI Taxonomy" id="1366"/>
    <lineage>
        <taxon>Bacteria</taxon>
        <taxon>Bacillati</taxon>
        <taxon>Bacillota</taxon>
        <taxon>Bacilli</taxon>
        <taxon>Lactobacillales</taxon>
        <taxon>Streptococcaceae</taxon>
        <taxon>Pseudolactococcus</taxon>
    </lineage>
</organism>
<reference evidence="2 4" key="1">
    <citation type="submission" date="2019-12" db="EMBL/GenBank/DDBJ databases">
        <title>Whole genome sequences of Lactococcus raffinolactis strains isolated from sewage.</title>
        <authorList>
            <person name="Ybazeta G."/>
            <person name="Ross M."/>
            <person name="Brabant-Kirwan D."/>
            <person name="Saleh M."/>
            <person name="Dillon J.A."/>
            <person name="Splinter K."/>
            <person name="Nokhbeh R."/>
        </authorList>
    </citation>
    <scope>NUCLEOTIDE SEQUENCE [LARGE SCALE GENOMIC DNA]</scope>
    <source>
        <strain evidence="2 4">Lr_19_5</strain>
    </source>
</reference>
<dbReference type="EMBL" id="CP047616">
    <property type="protein sequence ID" value="QIW53682.1"/>
    <property type="molecule type" value="Genomic_DNA"/>
</dbReference>
<feature type="region of interest" description="Disordered" evidence="1">
    <location>
        <begin position="90"/>
        <end position="141"/>
    </location>
</feature>
<dbReference type="AlphaFoldDB" id="A0A6H0UD76"/>
<name>A0A6H0UD76_9LACT</name>